<reference evidence="1 2" key="1">
    <citation type="submission" date="2016-09" db="EMBL/GenBank/DDBJ databases">
        <title>Complete genome sequence of microbes from the polar regions.</title>
        <authorList>
            <person name="Liao L."/>
            <person name="Chen B."/>
        </authorList>
    </citation>
    <scope>NUCLEOTIDE SEQUENCE [LARGE SCALE GENOMIC DNA]</scope>
    <source>
        <strain evidence="1 2">ZS314</strain>
    </source>
</reference>
<sequence length="92" mass="10127">MTENIPTLAHGDEYVVIYTGGPNDGQTDRRISTDGSWDKEVTVLAAVDGKETLENYDVVSWKEIGGTVHVTYVWDKAESEPSADPEDRGGRQ</sequence>
<name>A0A7L5AIY9_9MICO</name>
<evidence type="ECO:0000313" key="2">
    <source>
        <dbReference type="Proteomes" id="UP000464507"/>
    </source>
</evidence>
<dbReference type="OrthoDB" id="5120845at2"/>
<dbReference type="AlphaFoldDB" id="A0A7L5AIY9"/>
<gene>
    <name evidence="1" type="ORF">BHD05_13840</name>
</gene>
<proteinExistence type="predicted"/>
<dbReference type="EMBL" id="CP017146">
    <property type="protein sequence ID" value="QHO70570.1"/>
    <property type="molecule type" value="Genomic_DNA"/>
</dbReference>
<dbReference type="RefSeq" id="WP_161886954.1">
    <property type="nucleotide sequence ID" value="NZ_CP017146.1"/>
</dbReference>
<organism evidence="1 2">
    <name type="scientific">Marisediminicola antarctica</name>
    <dbReference type="NCBI Taxonomy" id="674079"/>
    <lineage>
        <taxon>Bacteria</taxon>
        <taxon>Bacillati</taxon>
        <taxon>Actinomycetota</taxon>
        <taxon>Actinomycetes</taxon>
        <taxon>Micrococcales</taxon>
        <taxon>Microbacteriaceae</taxon>
        <taxon>Marisediminicola</taxon>
    </lineage>
</organism>
<accession>A0A7L5AIY9</accession>
<dbReference type="Proteomes" id="UP000464507">
    <property type="component" value="Chromosome"/>
</dbReference>
<protein>
    <submittedName>
        <fullName evidence="1">Oligoribonuclease</fullName>
    </submittedName>
</protein>
<evidence type="ECO:0000313" key="1">
    <source>
        <dbReference type="EMBL" id="QHO70570.1"/>
    </source>
</evidence>
<dbReference type="KEGG" id="mant:BHD05_13840"/>
<keyword evidence="2" id="KW-1185">Reference proteome</keyword>